<keyword evidence="6 9" id="KW-0472">Membrane</keyword>
<proteinExistence type="inferred from homology"/>
<dbReference type="Proteomes" id="UP000016088">
    <property type="component" value="Unassembled WGS sequence"/>
</dbReference>
<evidence type="ECO:0000256" key="7">
    <source>
        <dbReference type="ARBA" id="ARBA00037847"/>
    </source>
</evidence>
<evidence type="ECO:0000256" key="1">
    <source>
        <dbReference type="ARBA" id="ARBA00004479"/>
    </source>
</evidence>
<feature type="domain" description="GOLD" evidence="10">
    <location>
        <begin position="65"/>
        <end position="147"/>
    </location>
</feature>
<evidence type="ECO:0000256" key="2">
    <source>
        <dbReference type="ARBA" id="ARBA00007104"/>
    </source>
</evidence>
<dbReference type="OMA" id="MQVRDRN"/>
<dbReference type="SUPFAM" id="SSF101576">
    <property type="entry name" value="Supernatant protein factor (SPF), C-terminal domain"/>
    <property type="match status" value="1"/>
</dbReference>
<evidence type="ECO:0000256" key="4">
    <source>
        <dbReference type="ARBA" id="ARBA00022729"/>
    </source>
</evidence>
<dbReference type="GO" id="GO:0016020">
    <property type="term" value="C:membrane"/>
    <property type="evidence" value="ECO:0007669"/>
    <property type="project" value="UniProtKB-SubCell"/>
</dbReference>
<keyword evidence="3 8" id="KW-0812">Transmembrane</keyword>
<evidence type="ECO:0000256" key="5">
    <source>
        <dbReference type="ARBA" id="ARBA00022989"/>
    </source>
</evidence>
<dbReference type="PROSITE" id="PS50866">
    <property type="entry name" value="GOLD"/>
    <property type="match status" value="1"/>
</dbReference>
<evidence type="ECO:0000256" key="8">
    <source>
        <dbReference type="RuleBase" id="RU003827"/>
    </source>
</evidence>
<dbReference type="RefSeq" id="XP_013019357.1">
    <property type="nucleotide sequence ID" value="XM_013163903.1"/>
</dbReference>
<dbReference type="GeneID" id="25032961"/>
<comment type="subcellular location">
    <subcellularLocation>
        <location evidence="7">Endomembrane system</location>
        <topology evidence="7">Single-pass membrane protein</topology>
    </subcellularLocation>
    <subcellularLocation>
        <location evidence="1 8">Membrane</location>
        <topology evidence="1 8">Single-pass type I membrane protein</topology>
    </subcellularLocation>
</comment>
<dbReference type="SMART" id="SM01190">
    <property type="entry name" value="EMP24_GP25L"/>
    <property type="match status" value="1"/>
</dbReference>
<gene>
    <name evidence="11" type="ORF">SOCG_03994</name>
</gene>
<dbReference type="InterPro" id="IPR009038">
    <property type="entry name" value="GOLD_dom"/>
</dbReference>
<organism evidence="11 12">
    <name type="scientific">Schizosaccharomyces octosporus (strain yFS286)</name>
    <name type="common">Fission yeast</name>
    <name type="synonym">Octosporomyces octosporus</name>
    <dbReference type="NCBI Taxonomy" id="483514"/>
    <lineage>
        <taxon>Eukaryota</taxon>
        <taxon>Fungi</taxon>
        <taxon>Dikarya</taxon>
        <taxon>Ascomycota</taxon>
        <taxon>Taphrinomycotina</taxon>
        <taxon>Schizosaccharomycetes</taxon>
        <taxon>Schizosaccharomycetales</taxon>
        <taxon>Schizosaccharomycetaceae</taxon>
        <taxon>Schizosaccharomyces</taxon>
    </lineage>
</organism>
<dbReference type="OrthoDB" id="62956at2759"/>
<reference evidence="11 12" key="1">
    <citation type="journal article" date="2011" name="Science">
        <title>Comparative functional genomics of the fission yeasts.</title>
        <authorList>
            <person name="Rhind N."/>
            <person name="Chen Z."/>
            <person name="Yassour M."/>
            <person name="Thompson D.A."/>
            <person name="Haas B.J."/>
            <person name="Habib N."/>
            <person name="Wapinski I."/>
            <person name="Roy S."/>
            <person name="Lin M.F."/>
            <person name="Heiman D.I."/>
            <person name="Young S.K."/>
            <person name="Furuya K."/>
            <person name="Guo Y."/>
            <person name="Pidoux A."/>
            <person name="Chen H.M."/>
            <person name="Robbertse B."/>
            <person name="Goldberg J.M."/>
            <person name="Aoki K."/>
            <person name="Bayne E.H."/>
            <person name="Berlin A.M."/>
            <person name="Desjardins C.A."/>
            <person name="Dobbs E."/>
            <person name="Dukaj L."/>
            <person name="Fan L."/>
            <person name="FitzGerald M.G."/>
            <person name="French C."/>
            <person name="Gujja S."/>
            <person name="Hansen K."/>
            <person name="Keifenheim D."/>
            <person name="Levin J.Z."/>
            <person name="Mosher R.A."/>
            <person name="Mueller C.A."/>
            <person name="Pfiffner J."/>
            <person name="Priest M."/>
            <person name="Russ C."/>
            <person name="Smialowska A."/>
            <person name="Swoboda P."/>
            <person name="Sykes S.M."/>
            <person name="Vaughn M."/>
            <person name="Vengrova S."/>
            <person name="Yoder R."/>
            <person name="Zeng Q."/>
            <person name="Allshire R."/>
            <person name="Baulcombe D."/>
            <person name="Birren B.W."/>
            <person name="Brown W."/>
            <person name="Ekwall K."/>
            <person name="Kellis M."/>
            <person name="Leatherwood J."/>
            <person name="Levin H."/>
            <person name="Margalit H."/>
            <person name="Martienssen R."/>
            <person name="Nieduszynski C.A."/>
            <person name="Spatafora J.W."/>
            <person name="Friedman N."/>
            <person name="Dalgaard J.Z."/>
            <person name="Baumann P."/>
            <person name="Niki H."/>
            <person name="Regev A."/>
            <person name="Nusbaum C."/>
        </authorList>
    </citation>
    <scope>NUCLEOTIDE SEQUENCE [LARGE SCALE GENOMIC DNA]</scope>
    <source>
        <strain evidence="12">yFS286</strain>
    </source>
</reference>
<dbReference type="HOGENOM" id="CLU_066963_4_0_1"/>
<keyword evidence="12" id="KW-1185">Reference proteome</keyword>
<accession>S9PVQ9</accession>
<dbReference type="InterPro" id="IPR036598">
    <property type="entry name" value="GOLD_dom_sf"/>
</dbReference>
<protein>
    <submittedName>
        <fullName evidence="11">COPII-coated vesicle component Emp24</fullName>
    </submittedName>
</protein>
<feature type="transmembrane region" description="Helical" evidence="9">
    <location>
        <begin position="203"/>
        <end position="223"/>
    </location>
</feature>
<dbReference type="eggNOG" id="KOG1692">
    <property type="taxonomic scope" value="Eukaryota"/>
</dbReference>
<dbReference type="Pfam" id="PF01105">
    <property type="entry name" value="EMP24_GP25L"/>
    <property type="match status" value="1"/>
</dbReference>
<dbReference type="AlphaFoldDB" id="S9PVQ9"/>
<evidence type="ECO:0000313" key="11">
    <source>
        <dbReference type="EMBL" id="EPX72062.1"/>
    </source>
</evidence>
<dbReference type="PANTHER" id="PTHR22811">
    <property type="entry name" value="TRANSMEMBRANE EMP24 DOMAIN-CONTAINING PROTEIN"/>
    <property type="match status" value="1"/>
</dbReference>
<dbReference type="EMBL" id="KE503207">
    <property type="protein sequence ID" value="EPX72062.1"/>
    <property type="molecule type" value="Genomic_DNA"/>
</dbReference>
<comment type="similarity">
    <text evidence="2 8">Belongs to the EMP24/GP25L family.</text>
</comment>
<evidence type="ECO:0000256" key="9">
    <source>
        <dbReference type="SAM" id="Phobius"/>
    </source>
</evidence>
<keyword evidence="4" id="KW-0732">Signal</keyword>
<evidence type="ECO:0000259" key="10">
    <source>
        <dbReference type="PROSITE" id="PS50866"/>
    </source>
</evidence>
<evidence type="ECO:0000256" key="6">
    <source>
        <dbReference type="ARBA" id="ARBA00023136"/>
    </source>
</evidence>
<dbReference type="GO" id="GO:0012505">
    <property type="term" value="C:endomembrane system"/>
    <property type="evidence" value="ECO:0007669"/>
    <property type="project" value="UniProtKB-SubCell"/>
</dbReference>
<dbReference type="VEuPathDB" id="FungiDB:SOCG_03994"/>
<evidence type="ECO:0000256" key="3">
    <source>
        <dbReference type="ARBA" id="ARBA00022692"/>
    </source>
</evidence>
<dbReference type="InterPro" id="IPR015720">
    <property type="entry name" value="Emp24-like"/>
</dbReference>
<feature type="transmembrane region" description="Helical" evidence="9">
    <location>
        <begin position="43"/>
        <end position="60"/>
    </location>
</feature>
<evidence type="ECO:0000313" key="12">
    <source>
        <dbReference type="Proteomes" id="UP000016088"/>
    </source>
</evidence>
<sequence>MVDAFVYFSIKYLFPSTNNVRFKEDKSLLVAARKMMSLSMIKLVFWASLFSIVFGHGIHLPPHQTECFYENLRTNDKMSVTYQTNLGGDQLVSLSVYNPLNQLMHQEVPSAMSQYSFTVKNPGKYTYCFKNDALDNEAKEVLFNVHGVIYVSDEDLEADNPLIGKVRNLHDTISHVKDEQEYFVARERVHRNTAESTNDRVKWWSILQTIILLSVCVFQIIYLKRLFEVKRVV</sequence>
<keyword evidence="5 9" id="KW-1133">Transmembrane helix</keyword>
<name>S9PVQ9_SCHOY</name>